<dbReference type="Proteomes" id="UP001057381">
    <property type="component" value="Plasmid pEpi0143-OL-2"/>
</dbReference>
<geneLocation type="plasmid" evidence="4 5">
    <name>pEpi0143-OL-2</name>
</geneLocation>
<dbReference type="KEGG" id="mequ:KFV11_11535"/>
<keyword evidence="3" id="KW-0614">Plasmid</keyword>
<evidence type="ECO:0000256" key="2">
    <source>
        <dbReference type="SAM" id="MobiDB-lite"/>
    </source>
</evidence>
<reference evidence="3" key="1">
    <citation type="submission" date="2021-04" db="EMBL/GenBank/DDBJ databases">
        <title>Complete Genome Sequences of Macrococcus spp. from dog and cattle.</title>
        <authorList>
            <person name="Schwendener S."/>
            <person name="Perreten V."/>
        </authorList>
    </citation>
    <scope>NUCLEOTIDE SEQUENCE</scope>
    <source>
        <strain evidence="3">Epi0143-OL</strain>
        <plasmid evidence="3">pEpi0143-OL-1</plasmid>
        <plasmid evidence="4">pEpi0143-OL-2</plasmid>
    </source>
</reference>
<proteinExistence type="predicted"/>
<evidence type="ECO:0008006" key="6">
    <source>
        <dbReference type="Google" id="ProtNLM"/>
    </source>
</evidence>
<geneLocation type="plasmid" evidence="3 5">
    <name>pEpi0143-OL-1</name>
</geneLocation>
<keyword evidence="1" id="KW-0175">Coiled coil</keyword>
<sequence length="194" mass="22261">MKSCIDLANELNVSKQTVFNNAKKLEIELTKQDNTLYVSSADDVEAIKNRILNNKAKSLNVDVSELINNDSSSKQDNDTQDVSNNNNKIELLRQMIDDKNKQIQSLQDDKQDLTSLLKQQQQLLHNQQSLQLQSNDKIKALELELQEVKEDTSKADNVQDTNKIDNFYRDLREDKQESNSTTNKKGGLLSRFFK</sequence>
<evidence type="ECO:0000313" key="4">
    <source>
        <dbReference type="EMBL" id="UTH14949.1"/>
    </source>
</evidence>
<feature type="region of interest" description="Disordered" evidence="2">
    <location>
        <begin position="169"/>
        <end position="194"/>
    </location>
</feature>
<dbReference type="RefSeq" id="WP_254250628.1">
    <property type="nucleotide sequence ID" value="NZ_CP073810.1"/>
</dbReference>
<protein>
    <recommendedName>
        <fullName evidence="6">DUF536 domain-containing protein</fullName>
    </recommendedName>
</protein>
<evidence type="ECO:0000313" key="3">
    <source>
        <dbReference type="EMBL" id="UTH14936.1"/>
    </source>
</evidence>
<dbReference type="AlphaFoldDB" id="A0A9Q9F305"/>
<dbReference type="EMBL" id="CP073810">
    <property type="protein sequence ID" value="UTH14936.1"/>
    <property type="molecule type" value="Genomic_DNA"/>
</dbReference>
<gene>
    <name evidence="3" type="ORF">KFV11_11475</name>
    <name evidence="4" type="ORF">KFV11_11535</name>
</gene>
<dbReference type="KEGG" id="mequ:KFV11_11475"/>
<evidence type="ECO:0000313" key="5">
    <source>
        <dbReference type="Proteomes" id="UP001057381"/>
    </source>
</evidence>
<evidence type="ECO:0000256" key="1">
    <source>
        <dbReference type="SAM" id="Coils"/>
    </source>
</evidence>
<dbReference type="EMBL" id="CP073811">
    <property type="protein sequence ID" value="UTH14949.1"/>
    <property type="molecule type" value="Genomic_DNA"/>
</dbReference>
<dbReference type="Proteomes" id="UP001057381">
    <property type="component" value="Plasmid pEpi0143-OL-1"/>
</dbReference>
<accession>A0A9Q9F305</accession>
<feature type="coiled-coil region" evidence="1">
    <location>
        <begin position="49"/>
        <end position="158"/>
    </location>
</feature>
<organism evidence="3 5">
    <name type="scientific">Macrococcus equipercicus</name>
    <dbReference type="NCBI Taxonomy" id="69967"/>
    <lineage>
        <taxon>Bacteria</taxon>
        <taxon>Bacillati</taxon>
        <taxon>Bacillota</taxon>
        <taxon>Bacilli</taxon>
        <taxon>Bacillales</taxon>
        <taxon>Staphylococcaceae</taxon>
        <taxon>Macrococcus</taxon>
    </lineage>
</organism>
<name>A0A9Q9F305_9STAP</name>